<dbReference type="PANTHER" id="PTHR35601:SF1">
    <property type="entry name" value="TOXIN RELE"/>
    <property type="match status" value="1"/>
</dbReference>
<dbReference type="InterPro" id="IPR007712">
    <property type="entry name" value="RelE/ParE_toxin"/>
</dbReference>
<dbReference type="Pfam" id="PF05016">
    <property type="entry name" value="ParE_toxin"/>
    <property type="match status" value="1"/>
</dbReference>
<dbReference type="PANTHER" id="PTHR35601">
    <property type="entry name" value="TOXIN RELE"/>
    <property type="match status" value="1"/>
</dbReference>
<evidence type="ECO:0000313" key="4">
    <source>
        <dbReference type="Proteomes" id="UP000320048"/>
    </source>
</evidence>
<organism evidence="3 4">
    <name type="scientific">Candidatus Segetimicrobium genomatis</name>
    <dbReference type="NCBI Taxonomy" id="2569760"/>
    <lineage>
        <taxon>Bacteria</taxon>
        <taxon>Bacillati</taxon>
        <taxon>Candidatus Sysuimicrobiota</taxon>
        <taxon>Candidatus Sysuimicrobiia</taxon>
        <taxon>Candidatus Sysuimicrobiales</taxon>
        <taxon>Candidatus Segetimicrobiaceae</taxon>
        <taxon>Candidatus Segetimicrobium</taxon>
    </lineage>
</organism>
<gene>
    <name evidence="3" type="ORF">E6H04_11535</name>
</gene>
<dbReference type="AlphaFoldDB" id="A0A537J6D9"/>
<dbReference type="Proteomes" id="UP000320048">
    <property type="component" value="Unassembled WGS sequence"/>
</dbReference>
<dbReference type="Gene3D" id="3.30.2310.20">
    <property type="entry name" value="RelE-like"/>
    <property type="match status" value="1"/>
</dbReference>
<evidence type="ECO:0000313" key="3">
    <source>
        <dbReference type="EMBL" id="TMI78922.1"/>
    </source>
</evidence>
<evidence type="ECO:0000256" key="2">
    <source>
        <dbReference type="ARBA" id="ARBA00022649"/>
    </source>
</evidence>
<dbReference type="InterPro" id="IPR035093">
    <property type="entry name" value="RelE/ParE_toxin_dom_sf"/>
</dbReference>
<comment type="similarity">
    <text evidence="1">Belongs to the RelE toxin family.</text>
</comment>
<sequence>MTELHFTRRAARDIRKVSPEIRRKLEIALDQLIDDPRTGDPLHGDWEGYWKLRMGDYRIIYRVVGTHVVEVQYVRHRREAYRR</sequence>
<protein>
    <submittedName>
        <fullName evidence="3">Type II toxin-antitoxin system RelE/ParE family toxin</fullName>
    </submittedName>
</protein>
<dbReference type="EMBL" id="VBAO01000331">
    <property type="protein sequence ID" value="TMI78922.1"/>
    <property type="molecule type" value="Genomic_DNA"/>
</dbReference>
<dbReference type="NCBIfam" id="TIGR02385">
    <property type="entry name" value="RelE_StbE"/>
    <property type="match status" value="1"/>
</dbReference>
<reference evidence="3 4" key="1">
    <citation type="journal article" date="2019" name="Nat. Microbiol.">
        <title>Mediterranean grassland soil C-N compound turnover is dependent on rainfall and depth, and is mediated by genomically divergent microorganisms.</title>
        <authorList>
            <person name="Diamond S."/>
            <person name="Andeer P.F."/>
            <person name="Li Z."/>
            <person name="Crits-Christoph A."/>
            <person name="Burstein D."/>
            <person name="Anantharaman K."/>
            <person name="Lane K.R."/>
            <person name="Thomas B.C."/>
            <person name="Pan C."/>
            <person name="Northen T.R."/>
            <person name="Banfield J.F."/>
        </authorList>
    </citation>
    <scope>NUCLEOTIDE SEQUENCE [LARGE SCALE GENOMIC DNA]</scope>
    <source>
        <strain evidence="3">NP_7</strain>
    </source>
</reference>
<accession>A0A537J6D9</accession>
<comment type="caution">
    <text evidence="3">The sequence shown here is derived from an EMBL/GenBank/DDBJ whole genome shotgun (WGS) entry which is preliminary data.</text>
</comment>
<dbReference type="SUPFAM" id="SSF143011">
    <property type="entry name" value="RelE-like"/>
    <property type="match status" value="1"/>
</dbReference>
<evidence type="ECO:0000256" key="1">
    <source>
        <dbReference type="ARBA" id="ARBA00006226"/>
    </source>
</evidence>
<proteinExistence type="inferred from homology"/>
<name>A0A537J6D9_9BACT</name>
<keyword evidence="2" id="KW-1277">Toxin-antitoxin system</keyword>